<keyword evidence="1" id="KW-0285">Flavoprotein</keyword>
<dbReference type="PANTHER" id="PTHR42847:SF4">
    <property type="entry name" value="ALKANESULFONATE MONOOXYGENASE-RELATED"/>
    <property type="match status" value="1"/>
</dbReference>
<dbReference type="NCBIfam" id="TIGR03619">
    <property type="entry name" value="F420_Rv2161c"/>
    <property type="match status" value="1"/>
</dbReference>
<reference evidence="6" key="3">
    <citation type="submission" date="2020-02" db="EMBL/GenBank/DDBJ databases">
        <authorList>
            <person name="Matsumoto Y."/>
            <person name="Motooka D."/>
            <person name="Nakamura S."/>
        </authorList>
    </citation>
    <scope>NUCLEOTIDE SEQUENCE</scope>
    <source>
        <strain evidence="6">JCM 12687</strain>
        <plasmid evidence="6">pJCM12687</plasmid>
    </source>
</reference>
<proteinExistence type="predicted"/>
<keyword evidence="3" id="KW-0560">Oxidoreductase</keyword>
<reference evidence="7 8" key="1">
    <citation type="submission" date="2016-12" db="EMBL/GenBank/DDBJ databases">
        <title>The new phylogeny of genus Mycobacterium.</title>
        <authorList>
            <person name="Tortoli E."/>
            <person name="Trovato A."/>
            <person name="Cirillo D.M."/>
        </authorList>
    </citation>
    <scope>NUCLEOTIDE SEQUENCE [LARGE SCALE GENOMIC DNA]</scope>
    <source>
        <strain evidence="7 8">DSM 44624</strain>
    </source>
</reference>
<evidence type="ECO:0000256" key="2">
    <source>
        <dbReference type="ARBA" id="ARBA00022643"/>
    </source>
</evidence>
<feature type="domain" description="Luciferase-like" evidence="5">
    <location>
        <begin position="12"/>
        <end position="258"/>
    </location>
</feature>
<keyword evidence="2" id="KW-0288">FMN</keyword>
<dbReference type="GO" id="GO:0008726">
    <property type="term" value="F:alkanesulfonate monooxygenase activity"/>
    <property type="evidence" value="ECO:0007669"/>
    <property type="project" value="TreeGrafter"/>
</dbReference>
<dbReference type="SUPFAM" id="SSF51679">
    <property type="entry name" value="Bacterial luciferase-like"/>
    <property type="match status" value="1"/>
</dbReference>
<protein>
    <recommendedName>
        <fullName evidence="5">Luciferase-like domain-containing protein</fullName>
    </recommendedName>
</protein>
<dbReference type="EMBL" id="MVHM01000002">
    <property type="protein sequence ID" value="ORA40308.1"/>
    <property type="molecule type" value="Genomic_DNA"/>
</dbReference>
<keyword evidence="4" id="KW-0503">Monooxygenase</keyword>
<dbReference type="InterPro" id="IPR050172">
    <property type="entry name" value="SsuD_RutA_monooxygenase"/>
</dbReference>
<dbReference type="InterPro" id="IPR011251">
    <property type="entry name" value="Luciferase-like_dom"/>
</dbReference>
<dbReference type="Proteomes" id="UP000192441">
    <property type="component" value="Unassembled WGS sequence"/>
</dbReference>
<dbReference type="PANTHER" id="PTHR42847">
    <property type="entry name" value="ALKANESULFONATE MONOOXYGENASE"/>
    <property type="match status" value="1"/>
</dbReference>
<keyword evidence="9" id="KW-1185">Reference proteome</keyword>
<dbReference type="AlphaFoldDB" id="A0A7I7WFL1"/>
<dbReference type="InterPro" id="IPR019921">
    <property type="entry name" value="Lucif-like_OxRdtase_Rv2161c"/>
</dbReference>
<name>A0A7I7WFL1_9MYCO</name>
<reference evidence="6 9" key="2">
    <citation type="journal article" date="2019" name="Emerg. Microbes Infect.">
        <title>Comprehensive subspecies identification of 175 nontuberculous mycobacteria species based on 7547 genomic profiles.</title>
        <authorList>
            <person name="Matsumoto Y."/>
            <person name="Kinjo T."/>
            <person name="Motooka D."/>
            <person name="Nabeya D."/>
            <person name="Jung N."/>
            <person name="Uechi K."/>
            <person name="Horii T."/>
            <person name="Iida T."/>
            <person name="Fujita J."/>
            <person name="Nakamura S."/>
        </authorList>
    </citation>
    <scope>NUCLEOTIDE SEQUENCE [LARGE SCALE GENOMIC DNA]</scope>
    <source>
        <strain evidence="6 9">JCM 12687</strain>
        <plasmid evidence="6">pJCM12687</plasmid>
    </source>
</reference>
<organism evidence="7 8">
    <name type="scientific">Mycobacterium branderi</name>
    <dbReference type="NCBI Taxonomy" id="43348"/>
    <lineage>
        <taxon>Bacteria</taxon>
        <taxon>Bacillati</taxon>
        <taxon>Actinomycetota</taxon>
        <taxon>Actinomycetes</taxon>
        <taxon>Mycobacteriales</taxon>
        <taxon>Mycobacteriaceae</taxon>
        <taxon>Mycobacterium</taxon>
    </lineage>
</organism>
<dbReference type="InterPro" id="IPR036661">
    <property type="entry name" value="Luciferase-like_sf"/>
</dbReference>
<dbReference type="GO" id="GO:0046306">
    <property type="term" value="P:alkanesulfonate catabolic process"/>
    <property type="evidence" value="ECO:0007669"/>
    <property type="project" value="TreeGrafter"/>
</dbReference>
<evidence type="ECO:0000256" key="3">
    <source>
        <dbReference type="ARBA" id="ARBA00023002"/>
    </source>
</evidence>
<dbReference type="Pfam" id="PF00296">
    <property type="entry name" value="Bac_luciferase"/>
    <property type="match status" value="1"/>
</dbReference>
<evidence type="ECO:0000313" key="9">
    <source>
        <dbReference type="Proteomes" id="UP000467379"/>
    </source>
</evidence>
<dbReference type="OrthoDB" id="4074025at2"/>
<sequence length="324" mass="35099">MSASVQLSVGVRNFANAPPTDWRHLLDQARAADDAGIDRIFVNDHVVFGSDLSAYGNPRLGGRVGGVQPTGPDGDWLEPLTVLAAMAAVTSRVRLATNVLVAPIRPPVLLAKTATTLDVLSHGRFELGVGIGWQEAEFRALGIDFAKRGQVLDELLAACRELWTTTEARLVTDRFSLAGVHMMPKPTAAGGVPVWIGGSPITGVARRLARYGAGWIPWGATPENFPELLERMRDLVAAQGRDFSTVQVCYAIPTILSRQRRLDFDAMFEPVPKLMAQGVADFRMMPRLPVGYPAARELLEQLGQAFRSVIGPGGQPDDARTEVR</sequence>
<evidence type="ECO:0000256" key="1">
    <source>
        <dbReference type="ARBA" id="ARBA00022630"/>
    </source>
</evidence>
<evidence type="ECO:0000259" key="5">
    <source>
        <dbReference type="Pfam" id="PF00296"/>
    </source>
</evidence>
<evidence type="ECO:0000313" key="6">
    <source>
        <dbReference type="EMBL" id="BBZ15627.1"/>
    </source>
</evidence>
<dbReference type="EMBL" id="AP022607">
    <property type="protein sequence ID" value="BBZ15627.1"/>
    <property type="molecule type" value="Genomic_DNA"/>
</dbReference>
<dbReference type="Gene3D" id="3.20.20.30">
    <property type="entry name" value="Luciferase-like domain"/>
    <property type="match status" value="1"/>
</dbReference>
<gene>
    <name evidence="7" type="ORF">BST20_07100</name>
    <name evidence="6" type="ORF">MBRA_58220</name>
</gene>
<keyword evidence="6" id="KW-0614">Plasmid</keyword>
<evidence type="ECO:0000256" key="4">
    <source>
        <dbReference type="ARBA" id="ARBA00023033"/>
    </source>
</evidence>
<evidence type="ECO:0000313" key="8">
    <source>
        <dbReference type="Proteomes" id="UP000192441"/>
    </source>
</evidence>
<dbReference type="Proteomes" id="UP000467379">
    <property type="component" value="Plasmid pJCM12687"/>
</dbReference>
<accession>A0A7I7WFL1</accession>
<evidence type="ECO:0000313" key="7">
    <source>
        <dbReference type="EMBL" id="ORA40308.1"/>
    </source>
</evidence>
<dbReference type="RefSeq" id="WP_083130696.1">
    <property type="nucleotide sequence ID" value="NZ_AP022607.1"/>
</dbReference>
<geneLocation type="plasmid" evidence="6 9">
    <name>pJCM12687</name>
</geneLocation>